<dbReference type="Proteomes" id="UP000806528">
    <property type="component" value="Unassembled WGS sequence"/>
</dbReference>
<feature type="transmembrane region" description="Helical" evidence="7">
    <location>
        <begin position="289"/>
        <end position="318"/>
    </location>
</feature>
<dbReference type="InterPro" id="IPR014738">
    <property type="entry name" value="Citrate_transporter"/>
</dbReference>
<feature type="transmembrane region" description="Helical" evidence="7">
    <location>
        <begin position="173"/>
        <end position="193"/>
    </location>
</feature>
<feature type="domain" description="Citrate transporter-like" evidence="8">
    <location>
        <begin position="50"/>
        <end position="430"/>
    </location>
</feature>
<keyword evidence="2" id="KW-0813">Transport</keyword>
<keyword evidence="5 7" id="KW-0472">Membrane</keyword>
<dbReference type="NCBIfam" id="TIGR00784">
    <property type="entry name" value="citMHS"/>
    <property type="match status" value="1"/>
</dbReference>
<feature type="transmembrane region" description="Helical" evidence="7">
    <location>
        <begin position="130"/>
        <end position="161"/>
    </location>
</feature>
<dbReference type="PANTHER" id="PTHR30354">
    <property type="entry name" value="GNT FAMILY GLUCONATE TRANSPORTER"/>
    <property type="match status" value="1"/>
</dbReference>
<dbReference type="Pfam" id="PF03600">
    <property type="entry name" value="CitMHS"/>
    <property type="match status" value="1"/>
</dbReference>
<evidence type="ECO:0000313" key="9">
    <source>
        <dbReference type="EMBL" id="MBE2999640.1"/>
    </source>
</evidence>
<accession>A0ABR9P715</accession>
<proteinExistence type="predicted"/>
<evidence type="ECO:0000256" key="5">
    <source>
        <dbReference type="ARBA" id="ARBA00023136"/>
    </source>
</evidence>
<keyword evidence="4 7" id="KW-1133">Transmembrane helix</keyword>
<evidence type="ECO:0000256" key="3">
    <source>
        <dbReference type="ARBA" id="ARBA00022692"/>
    </source>
</evidence>
<evidence type="ECO:0000256" key="2">
    <source>
        <dbReference type="ARBA" id="ARBA00022448"/>
    </source>
</evidence>
<evidence type="ECO:0000256" key="7">
    <source>
        <dbReference type="SAM" id="Phobius"/>
    </source>
</evidence>
<dbReference type="EMBL" id="JADBGI010000010">
    <property type="protein sequence ID" value="MBE2999640.1"/>
    <property type="molecule type" value="Genomic_DNA"/>
</dbReference>
<evidence type="ECO:0000313" key="10">
    <source>
        <dbReference type="Proteomes" id="UP000806528"/>
    </source>
</evidence>
<feature type="transmembrane region" description="Helical" evidence="7">
    <location>
        <begin position="91"/>
        <end position="110"/>
    </location>
</feature>
<evidence type="ECO:0000256" key="6">
    <source>
        <dbReference type="SAM" id="MobiDB-lite"/>
    </source>
</evidence>
<feature type="region of interest" description="Disordered" evidence="6">
    <location>
        <begin position="1"/>
        <end position="23"/>
    </location>
</feature>
<keyword evidence="10" id="KW-1185">Reference proteome</keyword>
<comment type="caution">
    <text evidence="9">The sequence shown here is derived from an EMBL/GenBank/DDBJ whole genome shotgun (WGS) entry which is preliminary data.</text>
</comment>
<evidence type="ECO:0000256" key="1">
    <source>
        <dbReference type="ARBA" id="ARBA00004141"/>
    </source>
</evidence>
<dbReference type="PANTHER" id="PTHR30354:SF26">
    <property type="entry name" value="TRANSPORTER, PUTATIVE-RELATED"/>
    <property type="match status" value="1"/>
</dbReference>
<reference evidence="9 10" key="1">
    <citation type="submission" date="2020-09" db="EMBL/GenBank/DDBJ databases">
        <title>Diversity and distribution of actinomycetes associated with coral in the coast of Hainan.</title>
        <authorList>
            <person name="Li F."/>
        </authorList>
    </citation>
    <scope>NUCLEOTIDE SEQUENCE [LARGE SCALE GENOMIC DNA]</scope>
    <source>
        <strain evidence="9 10">HNM0947</strain>
    </source>
</reference>
<dbReference type="InterPro" id="IPR003474">
    <property type="entry name" value="Glcn_transporter"/>
</dbReference>
<feature type="transmembrane region" description="Helical" evidence="7">
    <location>
        <begin position="463"/>
        <end position="483"/>
    </location>
</feature>
<evidence type="ECO:0000259" key="8">
    <source>
        <dbReference type="Pfam" id="PF03600"/>
    </source>
</evidence>
<organism evidence="9 10">
    <name type="scientific">Nocardiopsis coralli</name>
    <dbReference type="NCBI Taxonomy" id="2772213"/>
    <lineage>
        <taxon>Bacteria</taxon>
        <taxon>Bacillati</taxon>
        <taxon>Actinomycetota</taxon>
        <taxon>Actinomycetes</taxon>
        <taxon>Streptosporangiales</taxon>
        <taxon>Nocardiopsidaceae</taxon>
        <taxon>Nocardiopsis</taxon>
    </lineage>
</organism>
<feature type="transmembrane region" description="Helical" evidence="7">
    <location>
        <begin position="424"/>
        <end position="451"/>
    </location>
</feature>
<evidence type="ECO:0000256" key="4">
    <source>
        <dbReference type="ARBA" id="ARBA00022989"/>
    </source>
</evidence>
<name>A0ABR9P715_9ACTN</name>
<comment type="subcellular location">
    <subcellularLocation>
        <location evidence="1">Membrane</location>
        <topology evidence="1">Multi-pass membrane protein</topology>
    </subcellularLocation>
</comment>
<dbReference type="InterPro" id="IPR004680">
    <property type="entry name" value="Cit_transptr-like_dom"/>
</dbReference>
<feature type="transmembrane region" description="Helical" evidence="7">
    <location>
        <begin position="60"/>
        <end position="79"/>
    </location>
</feature>
<sequence>MPLGPRTFPGPPPTAPGAGDADANQKEIPVEDTSALLTTVGLCVIGSTVALLIWGRLHPIVPLALTPAVGALLAGFSTAEIGEFFSSGLSQVIEVAIMLIFAIVFFGIIIDSGLFNPLIRGLILATRGKVVLVAIGTSLMAIVAHVDGAGASTFLLVIPALLPLYKALNMSRYLLLLLVVMSASVFNMIPWGGPLGRAASAVDEDVIELYQPLLAVQAISVLLIVLFAAYLGTREKRRIAAAVSAGDLPAQEGVSVRRIADDFSAEREKEAQQLGGDVRRNRTVLTMNAVLLLTVVTVMMAGLVPPALAFILGVAAALPLNVRTAQGQMERVRAHAPAALMTTSILFAASIFLGVLNESGMLASIATSALLVVPEGVGPQLHLVVGFFGVPLDLLTSTDAYYFSLLPLVDATAGEFGVDTTSTLYAMLIGNVTGTFMSPFTAGTWLAVGLVGGQIGKHIRYSFLPLWFMSILLILVAVAPGVIGL</sequence>
<feature type="transmembrane region" description="Helical" evidence="7">
    <location>
        <begin position="213"/>
        <end position="231"/>
    </location>
</feature>
<keyword evidence="3 7" id="KW-0812">Transmembrane</keyword>
<gene>
    <name evidence="9" type="ORF">IDM40_13110</name>
</gene>
<feature type="transmembrane region" description="Helical" evidence="7">
    <location>
        <begin position="338"/>
        <end position="356"/>
    </location>
</feature>
<feature type="transmembrane region" description="Helical" evidence="7">
    <location>
        <begin position="35"/>
        <end position="54"/>
    </location>
</feature>
<feature type="transmembrane region" description="Helical" evidence="7">
    <location>
        <begin position="368"/>
        <end position="390"/>
    </location>
</feature>
<protein>
    <submittedName>
        <fullName evidence="9">Citrate transporter</fullName>
    </submittedName>
</protein>